<evidence type="ECO:0000313" key="1">
    <source>
        <dbReference type="Proteomes" id="UP000887579"/>
    </source>
</evidence>
<protein>
    <submittedName>
        <fullName evidence="2">BTB domain-containing protein</fullName>
    </submittedName>
</protein>
<proteinExistence type="predicted"/>
<dbReference type="WBParaSite" id="ES5_v2.g13999.t1">
    <property type="protein sequence ID" value="ES5_v2.g13999.t1"/>
    <property type="gene ID" value="ES5_v2.g13999"/>
</dbReference>
<evidence type="ECO:0000313" key="2">
    <source>
        <dbReference type="WBParaSite" id="ES5_v2.g13999.t1"/>
    </source>
</evidence>
<reference evidence="2" key="1">
    <citation type="submission" date="2022-11" db="UniProtKB">
        <authorList>
            <consortium name="WormBaseParasite"/>
        </authorList>
    </citation>
    <scope>IDENTIFICATION</scope>
</reference>
<organism evidence="1 2">
    <name type="scientific">Panagrolaimus sp. ES5</name>
    <dbReference type="NCBI Taxonomy" id="591445"/>
    <lineage>
        <taxon>Eukaryota</taxon>
        <taxon>Metazoa</taxon>
        <taxon>Ecdysozoa</taxon>
        <taxon>Nematoda</taxon>
        <taxon>Chromadorea</taxon>
        <taxon>Rhabditida</taxon>
        <taxon>Tylenchina</taxon>
        <taxon>Panagrolaimomorpha</taxon>
        <taxon>Panagrolaimoidea</taxon>
        <taxon>Panagrolaimidae</taxon>
        <taxon>Panagrolaimus</taxon>
    </lineage>
</organism>
<name>A0AC34FA11_9BILA</name>
<dbReference type="Proteomes" id="UP000887579">
    <property type="component" value="Unplaced"/>
</dbReference>
<accession>A0AC34FA11</accession>
<sequence length="301" mass="34540">MKHVMKNEYLQSDTFTAIHTSDVKYALRMYPNGDKPENRGRSKIGLYLIIGNEKKVVAEYTISIKSANWNYRFDFTFDKCEGYGISCCSVDELFDSSKKFIVDGKFIVRVEGILMVEIPGSKWKPLKNSCELWNSDLKDFTIVVDKKEIKAHKCVLECQSSLFASMFKSPSKETTENKIEITDFSFETVDKAVKLCYDHNLVPDVTVHECFLLIKFAEKYKMTKLQKNLQDQLGDKITVENVCEIANFAITSKSSKLEKECLDGIIAWMTIKKYVPGMSRLDPDFLDTVFVNFSCHFSVTI</sequence>